<proteinExistence type="predicted"/>
<feature type="compositionally biased region" description="Basic and acidic residues" evidence="1">
    <location>
        <begin position="37"/>
        <end position="53"/>
    </location>
</feature>
<feature type="compositionally biased region" description="Basic and acidic residues" evidence="1">
    <location>
        <begin position="62"/>
        <end position="90"/>
    </location>
</feature>
<feature type="region of interest" description="Disordered" evidence="1">
    <location>
        <begin position="37"/>
        <end position="99"/>
    </location>
</feature>
<protein>
    <submittedName>
        <fullName evidence="2">Uncharacterized protein</fullName>
    </submittedName>
</protein>
<gene>
    <name evidence="2" type="ORF">J3492_09010</name>
</gene>
<keyword evidence="3" id="KW-1185">Reference proteome</keyword>
<organism evidence="2 3">
    <name type="scientific">Psychrobacter coccoides</name>
    <dbReference type="NCBI Taxonomy" id="2818440"/>
    <lineage>
        <taxon>Bacteria</taxon>
        <taxon>Pseudomonadati</taxon>
        <taxon>Pseudomonadota</taxon>
        <taxon>Gammaproteobacteria</taxon>
        <taxon>Moraxellales</taxon>
        <taxon>Moraxellaceae</taxon>
        <taxon>Psychrobacter</taxon>
    </lineage>
</organism>
<dbReference type="Proteomes" id="UP000664554">
    <property type="component" value="Unassembled WGS sequence"/>
</dbReference>
<evidence type="ECO:0000313" key="3">
    <source>
        <dbReference type="Proteomes" id="UP000664554"/>
    </source>
</evidence>
<accession>A0ABS3NPL2</accession>
<sequence length="99" mass="11710">MTTSKFDDLNKDLNTLTEQMRDADQFHTLEEQIADMKRRGIDPSKAYQDWDKREEEEDWGDETWKKNGKWEPKTPEDLDEKARENWDGDSGKPNPPPIV</sequence>
<evidence type="ECO:0000313" key="2">
    <source>
        <dbReference type="EMBL" id="MBO1531352.1"/>
    </source>
</evidence>
<comment type="caution">
    <text evidence="2">The sequence shown here is derived from an EMBL/GenBank/DDBJ whole genome shotgun (WGS) entry which is preliminary data.</text>
</comment>
<reference evidence="2 3" key="1">
    <citation type="submission" date="2021-03" db="EMBL/GenBank/DDBJ databases">
        <authorList>
            <person name="Shang D.-D."/>
            <person name="Du Z.-J."/>
            <person name="Chen G.-J."/>
        </authorList>
    </citation>
    <scope>NUCLEOTIDE SEQUENCE [LARGE SCALE GENOMIC DNA]</scope>
    <source>
        <strain evidence="2 3">F1192</strain>
    </source>
</reference>
<evidence type="ECO:0000256" key="1">
    <source>
        <dbReference type="SAM" id="MobiDB-lite"/>
    </source>
</evidence>
<name>A0ABS3NPL2_9GAMM</name>
<dbReference type="EMBL" id="JAGBKM010000015">
    <property type="protein sequence ID" value="MBO1531352.1"/>
    <property type="molecule type" value="Genomic_DNA"/>
</dbReference>